<dbReference type="PANTHER" id="PTHR47566:SF1">
    <property type="entry name" value="PROTEIN NUD1"/>
    <property type="match status" value="1"/>
</dbReference>
<proteinExistence type="predicted"/>
<dbReference type="Gene3D" id="3.80.10.10">
    <property type="entry name" value="Ribonuclease Inhibitor"/>
    <property type="match status" value="1"/>
</dbReference>
<organism evidence="3">
    <name type="scientific">hydrothermal vent metagenome</name>
    <dbReference type="NCBI Taxonomy" id="652676"/>
    <lineage>
        <taxon>unclassified sequences</taxon>
        <taxon>metagenomes</taxon>
        <taxon>ecological metagenomes</taxon>
    </lineage>
</organism>
<dbReference type="InterPro" id="IPR026341">
    <property type="entry name" value="T9SS_type_B"/>
</dbReference>
<dbReference type="AlphaFoldDB" id="A0A3B0R0I6"/>
<reference evidence="3" key="1">
    <citation type="submission" date="2018-06" db="EMBL/GenBank/DDBJ databases">
        <authorList>
            <person name="Zhirakovskaya E."/>
        </authorList>
    </citation>
    <scope>NUCLEOTIDE SEQUENCE</scope>
</reference>
<dbReference type="GO" id="GO:0035591">
    <property type="term" value="F:signaling adaptor activity"/>
    <property type="evidence" value="ECO:0007669"/>
    <property type="project" value="TreeGrafter"/>
</dbReference>
<accession>A0A3B0R0I6</accession>
<sequence length="594" mass="65972">MSLKNLFSLFLLLVNFIGFSQNTYVPDDNFEQALIDLGYDSSPLDDFVPTVNIASITNLFIQAKGIADLTGIEDFTSLVLFNCTDNLLESLDLSNNTNLQILNADRNQITSVDVTKNILLETLSIGENLLTSIDISQNTLLKYFFCFINQITNLNIENNTNLINLSCFLNEISTFTIPIVNSLEELEISNNLLTSLNVSNGYSIRNISCVGNQLSNLDVTNCLGLDVFLFSDNNISSIDLSNNISLFGLWCENNPISDLDLSQNQDIQILRFGGTLLTNLDISVNSKLYRVVGNNNQYMCNIDLRSGGNSLITDFSVTNNPQLTCILVDDPIYSDISWTQKDPTATFVSNQTECENLPCNIEVDSFNDITKCESFVLPNLINGNYFTGSGGSGSNLNSGEVITNTQKIYIYNENQCNTSCNKESSFNITISSQPNIDFLADVVSVDYYILPTLINGDFYTESSGNGILLNAGDSITTTQTIYIYGVDPNDSTCFNETSFKVTINPSIINDLFIPKYFTPNNDGIHDIWKVIDKNKTINNISIFNRFGKLLKSLSNNSSGWNGTFNGNPLESNDYWYLISLNSGEIIKGHFSLKR</sequence>
<dbReference type="NCBIfam" id="TIGR04131">
    <property type="entry name" value="Bac_Flav_CTERM"/>
    <property type="match status" value="1"/>
</dbReference>
<dbReference type="Pfam" id="PF13585">
    <property type="entry name" value="CHU_C"/>
    <property type="match status" value="1"/>
</dbReference>
<dbReference type="PANTHER" id="PTHR47566">
    <property type="match status" value="1"/>
</dbReference>
<gene>
    <name evidence="3" type="ORF">MNBD_BACTEROID02-1155</name>
</gene>
<dbReference type="InterPro" id="IPR052574">
    <property type="entry name" value="CDIRP"/>
</dbReference>
<keyword evidence="1" id="KW-0433">Leucine-rich repeat</keyword>
<evidence type="ECO:0000256" key="1">
    <source>
        <dbReference type="ARBA" id="ARBA00022614"/>
    </source>
</evidence>
<evidence type="ECO:0000256" key="2">
    <source>
        <dbReference type="ARBA" id="ARBA00022737"/>
    </source>
</evidence>
<evidence type="ECO:0000313" key="3">
    <source>
        <dbReference type="EMBL" id="VAV82746.1"/>
    </source>
</evidence>
<dbReference type="InterPro" id="IPR032675">
    <property type="entry name" value="LRR_dom_sf"/>
</dbReference>
<name>A0A3B0R0I6_9ZZZZ</name>
<protein>
    <submittedName>
        <fullName evidence="3">Internalin-like protein (LPXTG motif) Lmo0331 homolog</fullName>
    </submittedName>
</protein>
<dbReference type="EMBL" id="UOEB01000032">
    <property type="protein sequence ID" value="VAV82746.1"/>
    <property type="molecule type" value="Genomic_DNA"/>
</dbReference>
<keyword evidence="2" id="KW-0677">Repeat</keyword>
<dbReference type="SUPFAM" id="SSF52058">
    <property type="entry name" value="L domain-like"/>
    <property type="match status" value="1"/>
</dbReference>